<proteinExistence type="predicted"/>
<reference evidence="1" key="2">
    <citation type="submission" date="2025-03" db="EMBL/GenBank/DDBJ databases">
        <authorList>
            <consortium name="ELIXIR-Norway"/>
            <consortium name="Elixir Norway"/>
        </authorList>
    </citation>
    <scope>NUCLEOTIDE SEQUENCE</scope>
</reference>
<name>A0AC59Z619_RANTA</name>
<dbReference type="Proteomes" id="UP001162501">
    <property type="component" value="Chromosome 24"/>
</dbReference>
<gene>
    <name evidence="1" type="ORF">MRATA1EN22A_LOCUS14386</name>
</gene>
<evidence type="ECO:0000313" key="2">
    <source>
        <dbReference type="Proteomes" id="UP001162501"/>
    </source>
</evidence>
<sequence>MAGAAHGLAAHTSERREAETPTASAAAGRGTQETKVCLPPAWLPSGILHCGQISCWPPASPATRCPLLADRVSAFRPLDMFSLSPPPSVRPTWGPRNPKKQERVTGGPREGNPPFGGSCAESSVTSEMISSI</sequence>
<protein>
    <submittedName>
        <fullName evidence="1">Uncharacterized protein</fullName>
    </submittedName>
</protein>
<evidence type="ECO:0000313" key="1">
    <source>
        <dbReference type="EMBL" id="CAN0252895.1"/>
    </source>
</evidence>
<accession>A0AC59Z619</accession>
<dbReference type="EMBL" id="OX596108">
    <property type="protein sequence ID" value="CAN0252895.1"/>
    <property type="molecule type" value="Genomic_DNA"/>
</dbReference>
<reference evidence="1" key="1">
    <citation type="submission" date="2023-05" db="EMBL/GenBank/DDBJ databases">
        <authorList>
            <consortium name="ELIXIR-Norway"/>
        </authorList>
    </citation>
    <scope>NUCLEOTIDE SEQUENCE</scope>
</reference>
<organism evidence="1 2">
    <name type="scientific">Rangifer tarandus platyrhynchus</name>
    <name type="common">Svalbard reindeer</name>
    <dbReference type="NCBI Taxonomy" id="3082113"/>
    <lineage>
        <taxon>Eukaryota</taxon>
        <taxon>Metazoa</taxon>
        <taxon>Chordata</taxon>
        <taxon>Craniata</taxon>
        <taxon>Vertebrata</taxon>
        <taxon>Euteleostomi</taxon>
        <taxon>Mammalia</taxon>
        <taxon>Eutheria</taxon>
        <taxon>Laurasiatheria</taxon>
        <taxon>Artiodactyla</taxon>
        <taxon>Ruminantia</taxon>
        <taxon>Pecora</taxon>
        <taxon>Cervidae</taxon>
        <taxon>Odocoileinae</taxon>
        <taxon>Rangifer</taxon>
    </lineage>
</organism>